<feature type="signal peptide" evidence="1">
    <location>
        <begin position="1"/>
        <end position="19"/>
    </location>
</feature>
<evidence type="ECO:0000313" key="3">
    <source>
        <dbReference type="Proteomes" id="UP001172630"/>
    </source>
</evidence>
<reference evidence="2" key="1">
    <citation type="submission" date="2023-06" db="EMBL/GenBank/DDBJ databases">
        <title>Phylogenetic Diversity of Rhizobium strains.</title>
        <authorList>
            <person name="Moura F.T."/>
            <person name="Helene L.C.F."/>
            <person name="Hungria M."/>
        </authorList>
    </citation>
    <scope>NUCLEOTIDE SEQUENCE</scope>
    <source>
        <strain evidence="2">CCGE524</strain>
    </source>
</reference>
<protein>
    <submittedName>
        <fullName evidence="2">Uncharacterized protein</fullName>
    </submittedName>
</protein>
<feature type="chain" id="PRO_5046312926" evidence="1">
    <location>
        <begin position="20"/>
        <end position="118"/>
    </location>
</feature>
<keyword evidence="3" id="KW-1185">Reference proteome</keyword>
<dbReference type="EMBL" id="JARFYN010000096">
    <property type="protein sequence ID" value="MDL2410648.1"/>
    <property type="molecule type" value="Genomic_DNA"/>
</dbReference>
<evidence type="ECO:0000313" key="2">
    <source>
        <dbReference type="EMBL" id="MDL2410648.1"/>
    </source>
</evidence>
<evidence type="ECO:0000256" key="1">
    <source>
        <dbReference type="SAM" id="SignalP"/>
    </source>
</evidence>
<dbReference type="Proteomes" id="UP001172630">
    <property type="component" value="Unassembled WGS sequence"/>
</dbReference>
<gene>
    <name evidence="2" type="ORF">PY650_34790</name>
</gene>
<proteinExistence type="predicted"/>
<accession>A0ABT7KSU3</accession>
<dbReference type="RefSeq" id="WP_285884589.1">
    <property type="nucleotide sequence ID" value="NZ_JARFYN010000096.1"/>
</dbReference>
<keyword evidence="1" id="KW-0732">Signal</keyword>
<sequence length="118" mass="12608">MNTIIAAVLAASIAGSASAETSTWGETFRFPADARAAYGVPQVDIAMSIIMHPDCAGRWSVEYPSGFTFRRGGPNGGNLFGNPGRGSYDIAVKLQACPSRDSDYVDPAHTIWHKVVVY</sequence>
<comment type="caution">
    <text evidence="2">The sequence shown here is derived from an EMBL/GenBank/DDBJ whole genome shotgun (WGS) entry which is preliminary data.</text>
</comment>
<organism evidence="2 3">
    <name type="scientific">Rhizobium calliandrae</name>
    <dbReference type="NCBI Taxonomy" id="1312182"/>
    <lineage>
        <taxon>Bacteria</taxon>
        <taxon>Pseudomonadati</taxon>
        <taxon>Pseudomonadota</taxon>
        <taxon>Alphaproteobacteria</taxon>
        <taxon>Hyphomicrobiales</taxon>
        <taxon>Rhizobiaceae</taxon>
        <taxon>Rhizobium/Agrobacterium group</taxon>
        <taxon>Rhizobium</taxon>
    </lineage>
</organism>
<name>A0ABT7KSU3_9HYPH</name>